<feature type="domain" description="Reverse transcriptase zinc-binding" evidence="1">
    <location>
        <begin position="87"/>
        <end position="169"/>
    </location>
</feature>
<evidence type="ECO:0000313" key="3">
    <source>
        <dbReference type="Proteomes" id="UP000694240"/>
    </source>
</evidence>
<keyword evidence="3" id="KW-1185">Reference proteome</keyword>
<gene>
    <name evidence="2" type="ORF">ISN45_Aa07g033650</name>
</gene>
<sequence>MFWWDNWTGAGRLIDIVGDIGPQHFGLSRHATVSEACINNQWTLRRARGQLYRTVIELLSPITPPSPHAGQDIVKWMHKTGEYQSSFSSKCTWNLIRDTSTKVSWSTLVWFPQGVPRYSFITWLAVKDRLSTGQRMRRWGQIQFCPLCGERDETRDHIFFACPYVFAIWSTLCTPLLRRHTTPDWHDTVRAILAKQSPRIDIILVRMVFQTTIYFVWRERNGRIHNSSQQHYRNLTKQIASAIALRIQSLNYDPQHKNAPLLARWSSLCSSFV</sequence>
<dbReference type="EMBL" id="JAEFBK010000012">
    <property type="protein sequence ID" value="KAG7543450.1"/>
    <property type="molecule type" value="Genomic_DNA"/>
</dbReference>
<dbReference type="Pfam" id="PF13966">
    <property type="entry name" value="zf-RVT"/>
    <property type="match status" value="1"/>
</dbReference>
<comment type="caution">
    <text evidence="2">The sequence shown here is derived from an EMBL/GenBank/DDBJ whole genome shotgun (WGS) entry which is preliminary data.</text>
</comment>
<name>A0A8T1YCK7_9BRAS</name>
<keyword evidence="2" id="KW-0548">Nucleotidyltransferase</keyword>
<accession>A0A8T1YCK7</accession>
<dbReference type="PANTHER" id="PTHR33116:SF78">
    <property type="entry name" value="OS12G0587133 PROTEIN"/>
    <property type="match status" value="1"/>
</dbReference>
<evidence type="ECO:0000313" key="2">
    <source>
        <dbReference type="EMBL" id="KAG7543450.1"/>
    </source>
</evidence>
<dbReference type="AlphaFoldDB" id="A0A8T1YCK7"/>
<proteinExistence type="predicted"/>
<dbReference type="PANTHER" id="PTHR33116">
    <property type="entry name" value="REVERSE TRANSCRIPTASE ZINC-BINDING DOMAIN-CONTAINING PROTEIN-RELATED-RELATED"/>
    <property type="match status" value="1"/>
</dbReference>
<keyword evidence="2" id="KW-0695">RNA-directed DNA polymerase</keyword>
<dbReference type="GO" id="GO:0003964">
    <property type="term" value="F:RNA-directed DNA polymerase activity"/>
    <property type="evidence" value="ECO:0007669"/>
    <property type="project" value="UniProtKB-KW"/>
</dbReference>
<protein>
    <submittedName>
        <fullName evidence="2">Reverse transcriptase zinc-binding domain</fullName>
    </submittedName>
</protein>
<dbReference type="Proteomes" id="UP000694240">
    <property type="component" value="Chromosome 12"/>
</dbReference>
<keyword evidence="2" id="KW-0808">Transferase</keyword>
<reference evidence="2 3" key="1">
    <citation type="submission" date="2020-12" db="EMBL/GenBank/DDBJ databases">
        <title>Concerted genomic and epigenomic changes stabilize Arabidopsis allopolyploids.</title>
        <authorList>
            <person name="Chen Z."/>
        </authorList>
    </citation>
    <scope>NUCLEOTIDE SEQUENCE [LARGE SCALE GENOMIC DNA]</scope>
    <source>
        <strain evidence="2">Allo738</strain>
        <tissue evidence="2">Leaf</tissue>
    </source>
</reference>
<evidence type="ECO:0000259" key="1">
    <source>
        <dbReference type="Pfam" id="PF13966"/>
    </source>
</evidence>
<dbReference type="InterPro" id="IPR026960">
    <property type="entry name" value="RVT-Znf"/>
</dbReference>
<organism evidence="2 3">
    <name type="scientific">Arabidopsis thaliana x Arabidopsis arenosa</name>
    <dbReference type="NCBI Taxonomy" id="1240361"/>
    <lineage>
        <taxon>Eukaryota</taxon>
        <taxon>Viridiplantae</taxon>
        <taxon>Streptophyta</taxon>
        <taxon>Embryophyta</taxon>
        <taxon>Tracheophyta</taxon>
        <taxon>Spermatophyta</taxon>
        <taxon>Magnoliopsida</taxon>
        <taxon>eudicotyledons</taxon>
        <taxon>Gunneridae</taxon>
        <taxon>Pentapetalae</taxon>
        <taxon>rosids</taxon>
        <taxon>malvids</taxon>
        <taxon>Brassicales</taxon>
        <taxon>Brassicaceae</taxon>
        <taxon>Camelineae</taxon>
        <taxon>Arabidopsis</taxon>
    </lineage>
</organism>